<evidence type="ECO:0008006" key="2">
    <source>
        <dbReference type="Google" id="ProtNLM"/>
    </source>
</evidence>
<reference evidence="1" key="1">
    <citation type="submission" date="2018-05" db="EMBL/GenBank/DDBJ databases">
        <authorList>
            <person name="Lanie J.A."/>
            <person name="Ng W.-L."/>
            <person name="Kazmierczak K.M."/>
            <person name="Andrzejewski T.M."/>
            <person name="Davidsen T.M."/>
            <person name="Wayne K.J."/>
            <person name="Tettelin H."/>
            <person name="Glass J.I."/>
            <person name="Rusch D."/>
            <person name="Podicherti R."/>
            <person name="Tsui H.-C.T."/>
            <person name="Winkler M.E."/>
        </authorList>
    </citation>
    <scope>NUCLEOTIDE SEQUENCE</scope>
</reference>
<name>A0A381PM24_9ZZZZ</name>
<accession>A0A381PM24</accession>
<proteinExistence type="predicted"/>
<gene>
    <name evidence="1" type="ORF">METZ01_LOCUS19953</name>
</gene>
<dbReference type="Pfam" id="PF16119">
    <property type="entry name" value="DUF4835"/>
    <property type="match status" value="1"/>
</dbReference>
<dbReference type="InterPro" id="IPR032274">
    <property type="entry name" value="DUF4835"/>
</dbReference>
<protein>
    <recommendedName>
        <fullName evidence="2">DUF4835 domain-containing protein</fullName>
    </recommendedName>
</protein>
<dbReference type="AlphaFoldDB" id="A0A381PM24"/>
<dbReference type="EMBL" id="UINC01001003">
    <property type="protein sequence ID" value="SUZ67099.1"/>
    <property type="molecule type" value="Genomic_DNA"/>
</dbReference>
<organism evidence="1">
    <name type="scientific">marine metagenome</name>
    <dbReference type="NCBI Taxonomy" id="408172"/>
    <lineage>
        <taxon>unclassified sequences</taxon>
        <taxon>metagenomes</taxon>
        <taxon>ecological metagenomes</taxon>
    </lineage>
</organism>
<evidence type="ECO:0000313" key="1">
    <source>
        <dbReference type="EMBL" id="SUZ67099.1"/>
    </source>
</evidence>
<sequence length="279" mass="32462">MLEKLNKQIFLILFISLLNGQFKDTSIAFDNRLLKSDERSSLFQLENDIKRFYEYTVWNEEYSDLAINLNIQIIFEGSANQGSAQTYAIQSLFSNGKDLHFFDKGSQFVLNQNSLYYDSVYFDPLSSLLGFYGNIILGAELDTWSLFGGTSHYEKARSIAIRSNASNSPRGWEQRLILIELLTANIGLRKLRYSTYLSYDQYKEGRIDACSESLTEFVNNLDEIFNNYSQENYTTIFMKFHGKKIGEIMKKLGQKELLNKMIYLDAQRKDIYENYLSEI</sequence>